<dbReference type="AlphaFoldDB" id="A0A9D1A7V0"/>
<dbReference type="EMBL" id="DVGD01000120">
    <property type="protein sequence ID" value="HIR09553.1"/>
    <property type="molecule type" value="Genomic_DNA"/>
</dbReference>
<reference evidence="1" key="1">
    <citation type="submission" date="2020-10" db="EMBL/GenBank/DDBJ databases">
        <authorList>
            <person name="Gilroy R."/>
        </authorList>
    </citation>
    <scope>NUCLEOTIDE SEQUENCE</scope>
    <source>
        <strain evidence="1">ChiHjej9B8-7071</strain>
    </source>
</reference>
<protein>
    <submittedName>
        <fullName evidence="1">Phenylacetate--CoA ligase family protein</fullName>
    </submittedName>
</protein>
<proteinExistence type="predicted"/>
<evidence type="ECO:0000313" key="1">
    <source>
        <dbReference type="EMBL" id="HIR09553.1"/>
    </source>
</evidence>
<sequence length="71" mass="7691">TLAQFQLVQHDPTHAALKVVLKEGAGQQELEPFAKDVASFLPGVTVEPTVVDAIPVSASGKFRYSIREFPL</sequence>
<comment type="caution">
    <text evidence="1">The sequence shown here is derived from an EMBL/GenBank/DDBJ whole genome shotgun (WGS) entry which is preliminary data.</text>
</comment>
<reference evidence="1" key="2">
    <citation type="journal article" date="2021" name="PeerJ">
        <title>Extensive microbial diversity within the chicken gut microbiome revealed by metagenomics and culture.</title>
        <authorList>
            <person name="Gilroy R."/>
            <person name="Ravi A."/>
            <person name="Getino M."/>
            <person name="Pursley I."/>
            <person name="Horton D.L."/>
            <person name="Alikhan N.F."/>
            <person name="Baker D."/>
            <person name="Gharbi K."/>
            <person name="Hall N."/>
            <person name="Watson M."/>
            <person name="Adriaenssens E.M."/>
            <person name="Foster-Nyarko E."/>
            <person name="Jarju S."/>
            <person name="Secka A."/>
            <person name="Antonio M."/>
            <person name="Oren A."/>
            <person name="Chaudhuri R.R."/>
            <person name="La Ragione R."/>
            <person name="Hildebrand F."/>
            <person name="Pallen M.J."/>
        </authorList>
    </citation>
    <scope>NUCLEOTIDE SEQUENCE</scope>
    <source>
        <strain evidence="1">ChiHjej9B8-7071</strain>
    </source>
</reference>
<accession>A0A9D1A7V0</accession>
<evidence type="ECO:0000313" key="2">
    <source>
        <dbReference type="Proteomes" id="UP000824258"/>
    </source>
</evidence>
<gene>
    <name evidence="1" type="ORF">IAA70_04020</name>
</gene>
<keyword evidence="1" id="KW-0436">Ligase</keyword>
<feature type="non-terminal residue" evidence="1">
    <location>
        <position position="1"/>
    </location>
</feature>
<dbReference type="Proteomes" id="UP000824258">
    <property type="component" value="Unassembled WGS sequence"/>
</dbReference>
<name>A0A9D1A7V0_9FIRM</name>
<organism evidence="1 2">
    <name type="scientific">Candidatus Avoscillospira stercoripullorum</name>
    <dbReference type="NCBI Taxonomy" id="2840709"/>
    <lineage>
        <taxon>Bacteria</taxon>
        <taxon>Bacillati</taxon>
        <taxon>Bacillota</taxon>
        <taxon>Clostridia</taxon>
        <taxon>Eubacteriales</taxon>
        <taxon>Oscillospiraceae</taxon>
        <taxon>Oscillospiraceae incertae sedis</taxon>
        <taxon>Candidatus Avoscillospira</taxon>
    </lineage>
</organism>
<dbReference type="GO" id="GO:0016874">
    <property type="term" value="F:ligase activity"/>
    <property type="evidence" value="ECO:0007669"/>
    <property type="project" value="UniProtKB-KW"/>
</dbReference>